<reference evidence="7 8" key="1">
    <citation type="journal article" date="2011" name="Front. Microbiol.">
        <title>Genomic signatures of strain selection and enhancement in Bacillus atrophaeus var. globigii, a historical biowarfare simulant.</title>
        <authorList>
            <person name="Gibbons H.S."/>
            <person name="Broomall S.M."/>
            <person name="McNew L.A."/>
            <person name="Daligault H."/>
            <person name="Chapman C."/>
            <person name="Bruce D."/>
            <person name="Karavis M."/>
            <person name="Krepps M."/>
            <person name="McGregor P.A."/>
            <person name="Hong C."/>
            <person name="Park K.H."/>
            <person name="Akmal A."/>
            <person name="Feldman A."/>
            <person name="Lin J.S."/>
            <person name="Chang W.E."/>
            <person name="Higgs B.W."/>
            <person name="Demirev P."/>
            <person name="Lindquist J."/>
            <person name="Liem A."/>
            <person name="Fochler E."/>
            <person name="Read T.D."/>
            <person name="Tapia R."/>
            <person name="Johnson S."/>
            <person name="Bishop-Lilly K.A."/>
            <person name="Detter C."/>
            <person name="Han C."/>
            <person name="Sozhamannan S."/>
            <person name="Rosenzweig C.N."/>
            <person name="Skowronski E.W."/>
        </authorList>
    </citation>
    <scope>NUCLEOTIDE SEQUENCE [LARGE SCALE GENOMIC DNA]</scope>
    <source>
        <strain evidence="7 8">AIT1</strain>
    </source>
</reference>
<feature type="transmembrane region" description="Helical" evidence="5">
    <location>
        <begin position="297"/>
        <end position="316"/>
    </location>
</feature>
<sequence length="380" mass="41676">MSAALFTVWLKELKDALRDKRSLMAAMSYAFFGPMLMAVAFFAVVKEATSESDVKVHIQGQEYAPELVSFLQQKGIVATAKEEADSGIELTIPRDYQSLLASGKMVSIVLRADYSERKNSSSRQRVSSALREYNQTIASARLTLRGISPEVMYAVVTEKQDTATKESRAAVIMGTVMVFVLMAVFFSGMNVAIDTSAGERERNSLEFLLAQPVRVFDLVAGKALAASTFAVLGSLLTLAMIPMVFLFVPLEKLGIDITFSLGQQLVLVLVLVPLALLASGLQLFVSFMAKSFKEAQTYISFVMFAPMTIVFVLEFSRFTHWVLDYLPVTSQHQVLLGSINGEPVGLFPIVVGALSTLVLAWLLLIAVQLRLRSEKAVFGL</sequence>
<feature type="transmembrane region" description="Helical" evidence="5">
    <location>
        <begin position="345"/>
        <end position="367"/>
    </location>
</feature>
<dbReference type="Pfam" id="PF12698">
    <property type="entry name" value="ABC2_membrane_3"/>
    <property type="match status" value="1"/>
</dbReference>
<organism evidence="7 8">
    <name type="scientific">Aliidiomarina taiwanensis</name>
    <dbReference type="NCBI Taxonomy" id="946228"/>
    <lineage>
        <taxon>Bacteria</taxon>
        <taxon>Pseudomonadati</taxon>
        <taxon>Pseudomonadota</taxon>
        <taxon>Gammaproteobacteria</taxon>
        <taxon>Alteromonadales</taxon>
        <taxon>Idiomarinaceae</taxon>
        <taxon>Aliidiomarina</taxon>
    </lineage>
</organism>
<accession>A0A432X7X9</accession>
<dbReference type="Proteomes" id="UP000286976">
    <property type="component" value="Unassembled WGS sequence"/>
</dbReference>
<feature type="transmembrane region" description="Helical" evidence="5">
    <location>
        <begin position="169"/>
        <end position="193"/>
    </location>
</feature>
<keyword evidence="2 5" id="KW-0812">Transmembrane</keyword>
<dbReference type="RefSeq" id="WP_126757158.1">
    <property type="nucleotide sequence ID" value="NZ_PIPQ01000002.1"/>
</dbReference>
<keyword evidence="3 5" id="KW-1133">Transmembrane helix</keyword>
<keyword evidence="8" id="KW-1185">Reference proteome</keyword>
<evidence type="ECO:0000256" key="5">
    <source>
        <dbReference type="SAM" id="Phobius"/>
    </source>
</evidence>
<evidence type="ECO:0000256" key="4">
    <source>
        <dbReference type="ARBA" id="ARBA00023136"/>
    </source>
</evidence>
<feature type="transmembrane region" description="Helical" evidence="5">
    <location>
        <begin position="223"/>
        <end position="245"/>
    </location>
</feature>
<name>A0A432X7X9_9GAMM</name>
<dbReference type="PANTHER" id="PTHR43471:SF3">
    <property type="entry name" value="ABC TRANSPORTER PERMEASE PROTEIN NATB"/>
    <property type="match status" value="1"/>
</dbReference>
<evidence type="ECO:0000313" key="7">
    <source>
        <dbReference type="EMBL" id="RUO42942.1"/>
    </source>
</evidence>
<evidence type="ECO:0000256" key="1">
    <source>
        <dbReference type="ARBA" id="ARBA00004141"/>
    </source>
</evidence>
<dbReference type="AlphaFoldDB" id="A0A432X7X9"/>
<dbReference type="InterPro" id="IPR013525">
    <property type="entry name" value="ABC2_TM"/>
</dbReference>
<gene>
    <name evidence="7" type="ORF">CWE15_05950</name>
</gene>
<comment type="subcellular location">
    <subcellularLocation>
        <location evidence="1">Membrane</location>
        <topology evidence="1">Multi-pass membrane protein</topology>
    </subcellularLocation>
</comment>
<dbReference type="PANTHER" id="PTHR43471">
    <property type="entry name" value="ABC TRANSPORTER PERMEASE"/>
    <property type="match status" value="1"/>
</dbReference>
<feature type="transmembrane region" description="Helical" evidence="5">
    <location>
        <begin position="23"/>
        <end position="45"/>
    </location>
</feature>
<evidence type="ECO:0000256" key="3">
    <source>
        <dbReference type="ARBA" id="ARBA00022989"/>
    </source>
</evidence>
<evidence type="ECO:0000256" key="2">
    <source>
        <dbReference type="ARBA" id="ARBA00022692"/>
    </source>
</evidence>
<feature type="domain" description="ABC-2 type transporter transmembrane" evidence="6">
    <location>
        <begin position="30"/>
        <end position="364"/>
    </location>
</feature>
<comment type="caution">
    <text evidence="7">The sequence shown here is derived from an EMBL/GenBank/DDBJ whole genome shotgun (WGS) entry which is preliminary data.</text>
</comment>
<evidence type="ECO:0000259" key="6">
    <source>
        <dbReference type="Pfam" id="PF12698"/>
    </source>
</evidence>
<keyword evidence="4 5" id="KW-0472">Membrane</keyword>
<dbReference type="OrthoDB" id="5486437at2"/>
<dbReference type="EMBL" id="PIPQ01000002">
    <property type="protein sequence ID" value="RUO42942.1"/>
    <property type="molecule type" value="Genomic_DNA"/>
</dbReference>
<dbReference type="GO" id="GO:0016020">
    <property type="term" value="C:membrane"/>
    <property type="evidence" value="ECO:0007669"/>
    <property type="project" value="UniProtKB-SubCell"/>
</dbReference>
<dbReference type="GO" id="GO:0140359">
    <property type="term" value="F:ABC-type transporter activity"/>
    <property type="evidence" value="ECO:0007669"/>
    <property type="project" value="InterPro"/>
</dbReference>
<protein>
    <submittedName>
        <fullName evidence="7">ABC transporter permease</fullName>
    </submittedName>
</protein>
<proteinExistence type="predicted"/>
<feature type="transmembrane region" description="Helical" evidence="5">
    <location>
        <begin position="265"/>
        <end position="285"/>
    </location>
</feature>
<evidence type="ECO:0000313" key="8">
    <source>
        <dbReference type="Proteomes" id="UP000286976"/>
    </source>
</evidence>